<dbReference type="GO" id="GO:0071897">
    <property type="term" value="P:DNA biosynthetic process"/>
    <property type="evidence" value="ECO:0007669"/>
    <property type="project" value="UniProtKB-ARBA"/>
</dbReference>
<protein>
    <recommendedName>
        <fullName evidence="3">Peptidase aspartic putative domain-containing protein</fullName>
    </recommendedName>
</protein>
<dbReference type="AlphaFoldDB" id="A0A151ICZ9"/>
<dbReference type="STRING" id="456900.A0A151ICZ9"/>
<dbReference type="InterPro" id="IPR005312">
    <property type="entry name" value="DUF1759"/>
</dbReference>
<dbReference type="InterPro" id="IPR043502">
    <property type="entry name" value="DNA/RNA_pol_sf"/>
</dbReference>
<reference evidence="1 2" key="1">
    <citation type="submission" date="2016-03" db="EMBL/GenBank/DDBJ databases">
        <title>Cyphomyrmex costatus WGS genome.</title>
        <authorList>
            <person name="Nygaard S."/>
            <person name="Hu H."/>
            <person name="Boomsma J."/>
            <person name="Zhang G."/>
        </authorList>
    </citation>
    <scope>NUCLEOTIDE SEQUENCE [LARGE SCALE GENOMIC DNA]</scope>
    <source>
        <strain evidence="1">MS0001</strain>
        <tissue evidence="1">Whole body</tissue>
    </source>
</reference>
<dbReference type="PANTHER" id="PTHR47331:SF1">
    <property type="entry name" value="GAG-LIKE PROTEIN"/>
    <property type="match status" value="1"/>
</dbReference>
<dbReference type="SUPFAM" id="SSF56672">
    <property type="entry name" value="DNA/RNA polymerases"/>
    <property type="match status" value="1"/>
</dbReference>
<dbReference type="EMBL" id="KQ978038">
    <property type="protein sequence ID" value="KYM97818.1"/>
    <property type="molecule type" value="Genomic_DNA"/>
</dbReference>
<dbReference type="PANTHER" id="PTHR47331">
    <property type="entry name" value="PHD-TYPE DOMAIN-CONTAINING PROTEIN"/>
    <property type="match status" value="1"/>
</dbReference>
<evidence type="ECO:0008006" key="3">
    <source>
        <dbReference type="Google" id="ProtNLM"/>
    </source>
</evidence>
<accession>A0A151ICZ9</accession>
<sequence>MIIDHAELSNVTRLQYLYSCLKDEARDALRNLPLTEANFKIAWNVLLARYDDKRRLVSEHIHTLHTLPAVNTDSAQDLMSLRDKANMSIQALKNLGRPVEWWDDLLVYLVVQKLNKATRKAWELHLGDKMEYPSYTDFHNFLASRIRAFENIPTTSTVKTKPSKSSVQSHTTTATGAHCPLCKQDHLLSVCPDFKKKQVNERRDLIVKFKRCLNCLSARHFANTCPSKHNCRQCQQRHHTMLHEATTSSATENSLESNETNTSNENNVVSHLITKTTFDKSRVLLATARIQVCSSSGRTDVIRALLDQGSVTSLISENLAQRLRLSRTRVAVSVTGIAYQISLAHLSGLPWADPQPSSADPIEMIIGADLYGAVLLPGLCSGSSNQPTAQNSIFGWIMSGPISTSSSSNMSNVTVNHTTLHDNLDDEIRQFWEVEELPQVSYLTPEEQRCEEHFRATHSRDSNGRYVVRLPFKANPPIAIGESRHIASSLLSRLEGRLQNTRDIASECREFLLEYENLGHMKKVDEPVFASQSVYIPHHAVIREHSSTTRLRVVFNASQSTLNGSSLNDHLMIGPKLQTDLRSVILRWRQHRYVFTADIAKMYRQIQVDPRDQDYQRILWRSSSSEAVQDYRLLTVTYGMACAPYLALRTIQQLTQDEGAQFPLAQSVLRNQIYVDDCIFGADDKPLARQIRNQLI</sequence>
<evidence type="ECO:0000313" key="2">
    <source>
        <dbReference type="Proteomes" id="UP000078542"/>
    </source>
</evidence>
<organism evidence="1 2">
    <name type="scientific">Cyphomyrmex costatus</name>
    <dbReference type="NCBI Taxonomy" id="456900"/>
    <lineage>
        <taxon>Eukaryota</taxon>
        <taxon>Metazoa</taxon>
        <taxon>Ecdysozoa</taxon>
        <taxon>Arthropoda</taxon>
        <taxon>Hexapoda</taxon>
        <taxon>Insecta</taxon>
        <taxon>Pterygota</taxon>
        <taxon>Neoptera</taxon>
        <taxon>Endopterygota</taxon>
        <taxon>Hymenoptera</taxon>
        <taxon>Apocrita</taxon>
        <taxon>Aculeata</taxon>
        <taxon>Formicoidea</taxon>
        <taxon>Formicidae</taxon>
        <taxon>Myrmicinae</taxon>
        <taxon>Cyphomyrmex</taxon>
    </lineage>
</organism>
<gene>
    <name evidence="1" type="ORF">ALC62_11485</name>
</gene>
<proteinExistence type="predicted"/>
<dbReference type="Pfam" id="PF03564">
    <property type="entry name" value="DUF1759"/>
    <property type="match status" value="1"/>
</dbReference>
<keyword evidence="2" id="KW-1185">Reference proteome</keyword>
<name>A0A151ICZ9_9HYME</name>
<evidence type="ECO:0000313" key="1">
    <source>
        <dbReference type="EMBL" id="KYM97818.1"/>
    </source>
</evidence>
<dbReference type="Proteomes" id="UP000078542">
    <property type="component" value="Unassembled WGS sequence"/>
</dbReference>